<evidence type="ECO:0000256" key="1">
    <source>
        <dbReference type="ARBA" id="ARBA00022801"/>
    </source>
</evidence>
<gene>
    <name evidence="4" type="ORF">NP064_00470</name>
</gene>
<dbReference type="InterPro" id="IPR001910">
    <property type="entry name" value="Inosine/uridine_hydrolase_dom"/>
</dbReference>
<evidence type="ECO:0000256" key="2">
    <source>
        <dbReference type="ARBA" id="ARBA00023295"/>
    </source>
</evidence>
<accession>A0ABY5L1T8</accession>
<dbReference type="EMBL" id="CP101988">
    <property type="protein sequence ID" value="UUI75441.1"/>
    <property type="molecule type" value="Genomic_DNA"/>
</dbReference>
<dbReference type="SUPFAM" id="SSF53590">
    <property type="entry name" value="Nucleoside hydrolase"/>
    <property type="match status" value="1"/>
</dbReference>
<sequence>MATEIIFDCDTGVDDAMAIMYGAGNGARFVACTVTHGNVPVHVGARNTLTILDAVGLTDVPVHQGAARPMAQPLLTAEFVHGHDGLGDAGHAPSQRSLAGTLAAAEIVRLARSRPGELTLVAVGPLTNIGLALLLEPELPRLIRRVVVMGGAAGVPGNASETGEANIWHDPEAAQLVLDAPWDLVLVGLEITMSTAMPAEVVARLEAVETPHGRMLWQSMQHYIDVYEPLVGMRTCVLHDPLAMALALDPDLATYRLARAGVELRGERTRGQVVADLRGFEPDPTDPLEPGVVRLVDTLDVEAFHEKFLRALGA</sequence>
<dbReference type="RefSeq" id="WP_227568463.1">
    <property type="nucleotide sequence ID" value="NZ_CP101988.1"/>
</dbReference>
<proteinExistence type="predicted"/>
<organism evidence="4 5">
    <name type="scientific">Cellulomonas chengniuliangii</name>
    <dbReference type="NCBI Taxonomy" id="2968084"/>
    <lineage>
        <taxon>Bacteria</taxon>
        <taxon>Bacillati</taxon>
        <taxon>Actinomycetota</taxon>
        <taxon>Actinomycetes</taxon>
        <taxon>Micrococcales</taxon>
        <taxon>Cellulomonadaceae</taxon>
        <taxon>Cellulomonas</taxon>
    </lineage>
</organism>
<dbReference type="Proteomes" id="UP001316189">
    <property type="component" value="Chromosome"/>
</dbReference>
<dbReference type="GO" id="GO:0016787">
    <property type="term" value="F:hydrolase activity"/>
    <property type="evidence" value="ECO:0007669"/>
    <property type="project" value="UniProtKB-KW"/>
</dbReference>
<evidence type="ECO:0000313" key="4">
    <source>
        <dbReference type="EMBL" id="UUI75441.1"/>
    </source>
</evidence>
<name>A0ABY5L1T8_9CELL</name>
<keyword evidence="1 4" id="KW-0378">Hydrolase</keyword>
<keyword evidence="5" id="KW-1185">Reference proteome</keyword>
<dbReference type="Gene3D" id="3.90.245.10">
    <property type="entry name" value="Ribonucleoside hydrolase-like"/>
    <property type="match status" value="1"/>
</dbReference>
<dbReference type="InterPro" id="IPR023186">
    <property type="entry name" value="IUNH"/>
</dbReference>
<reference evidence="4 5" key="1">
    <citation type="submission" date="2022-07" db="EMBL/GenBank/DDBJ databases">
        <title>Novel species in genus cellulomonas.</title>
        <authorList>
            <person name="Ye L."/>
        </authorList>
    </citation>
    <scope>NUCLEOTIDE SEQUENCE [LARGE SCALE GENOMIC DNA]</scope>
    <source>
        <strain evidence="5">zg-Y338</strain>
    </source>
</reference>
<keyword evidence="2" id="KW-0326">Glycosidase</keyword>
<dbReference type="PANTHER" id="PTHR12304">
    <property type="entry name" value="INOSINE-URIDINE PREFERRING NUCLEOSIDE HYDROLASE"/>
    <property type="match status" value="1"/>
</dbReference>
<dbReference type="InterPro" id="IPR036452">
    <property type="entry name" value="Ribo_hydro-like"/>
</dbReference>
<evidence type="ECO:0000259" key="3">
    <source>
        <dbReference type="Pfam" id="PF01156"/>
    </source>
</evidence>
<evidence type="ECO:0000313" key="5">
    <source>
        <dbReference type="Proteomes" id="UP001316189"/>
    </source>
</evidence>
<feature type="domain" description="Inosine/uridine-preferring nucleoside hydrolase" evidence="3">
    <location>
        <begin position="5"/>
        <end position="305"/>
    </location>
</feature>
<dbReference type="PANTHER" id="PTHR12304:SF4">
    <property type="entry name" value="URIDINE NUCLEOSIDASE"/>
    <property type="match status" value="1"/>
</dbReference>
<protein>
    <submittedName>
        <fullName evidence="4">Nucleoside hydrolase</fullName>
    </submittedName>
</protein>
<dbReference type="Pfam" id="PF01156">
    <property type="entry name" value="IU_nuc_hydro"/>
    <property type="match status" value="1"/>
</dbReference>